<sequence>MGWRDVTARGRAGRQPRAVPGRWISAAVVGGLWWWAAVRLVLWPQSAGVVEGAVVLGGWGLSLLPVHCVPWTDRGSGRFRRVLARVGLGGRGRGGSWGSVSAGGFEVGPRGGGDGEGDVGGRVGDPGSPGEREG</sequence>
<keyword evidence="4" id="KW-1185">Reference proteome</keyword>
<keyword evidence="2" id="KW-0472">Membrane</keyword>
<organism evidence="3 4">
    <name type="scientific">Streptomyces kronopolitis</name>
    <dbReference type="NCBI Taxonomy" id="1612435"/>
    <lineage>
        <taxon>Bacteria</taxon>
        <taxon>Bacillati</taxon>
        <taxon>Actinomycetota</taxon>
        <taxon>Actinomycetes</taxon>
        <taxon>Kitasatosporales</taxon>
        <taxon>Streptomycetaceae</taxon>
        <taxon>Streptomyces</taxon>
    </lineage>
</organism>
<protein>
    <submittedName>
        <fullName evidence="3">Uncharacterized protein</fullName>
    </submittedName>
</protein>
<feature type="compositionally biased region" description="Gly residues" evidence="1">
    <location>
        <begin position="105"/>
        <end position="124"/>
    </location>
</feature>
<feature type="region of interest" description="Disordered" evidence="1">
    <location>
        <begin position="90"/>
        <end position="134"/>
    </location>
</feature>
<keyword evidence="2" id="KW-0812">Transmembrane</keyword>
<evidence type="ECO:0000256" key="2">
    <source>
        <dbReference type="SAM" id="Phobius"/>
    </source>
</evidence>
<feature type="compositionally biased region" description="Low complexity" evidence="1">
    <location>
        <begin position="125"/>
        <end position="134"/>
    </location>
</feature>
<evidence type="ECO:0000313" key="4">
    <source>
        <dbReference type="Proteomes" id="UP000600080"/>
    </source>
</evidence>
<keyword evidence="2" id="KW-1133">Transmembrane helix</keyword>
<proteinExistence type="predicted"/>
<reference evidence="4" key="1">
    <citation type="journal article" date="2019" name="Int. J. Syst. Evol. Microbiol.">
        <title>The Global Catalogue of Microorganisms (GCM) 10K type strain sequencing project: providing services to taxonomists for standard genome sequencing and annotation.</title>
        <authorList>
            <consortium name="The Broad Institute Genomics Platform"/>
            <consortium name="The Broad Institute Genome Sequencing Center for Infectious Disease"/>
            <person name="Wu L."/>
            <person name="Ma J."/>
        </authorList>
    </citation>
    <scope>NUCLEOTIDE SEQUENCE [LARGE SCALE GENOMIC DNA]</scope>
    <source>
        <strain evidence="4">CGMCC 4.7323</strain>
    </source>
</reference>
<feature type="transmembrane region" description="Helical" evidence="2">
    <location>
        <begin position="48"/>
        <end position="71"/>
    </location>
</feature>
<comment type="caution">
    <text evidence="3">The sequence shown here is derived from an EMBL/GenBank/DDBJ whole genome shotgun (WGS) entry which is preliminary data.</text>
</comment>
<feature type="transmembrane region" description="Helical" evidence="2">
    <location>
        <begin position="21"/>
        <end position="42"/>
    </location>
</feature>
<dbReference type="GeneID" id="301552571"/>
<accession>A0ABQ2J3D3</accession>
<name>A0ABQ2J3D3_9ACTN</name>
<evidence type="ECO:0000313" key="3">
    <source>
        <dbReference type="EMBL" id="GGN35747.1"/>
    </source>
</evidence>
<dbReference type="RefSeq" id="WP_229699705.1">
    <property type="nucleotide sequence ID" value="NZ_BMND01000003.1"/>
</dbReference>
<gene>
    <name evidence="3" type="ORF">GCM10012285_08970</name>
</gene>
<dbReference type="EMBL" id="BMND01000003">
    <property type="protein sequence ID" value="GGN35747.1"/>
    <property type="molecule type" value="Genomic_DNA"/>
</dbReference>
<dbReference type="Proteomes" id="UP000600080">
    <property type="component" value="Unassembled WGS sequence"/>
</dbReference>
<evidence type="ECO:0000256" key="1">
    <source>
        <dbReference type="SAM" id="MobiDB-lite"/>
    </source>
</evidence>